<dbReference type="Pfam" id="PF07366">
    <property type="entry name" value="SnoaL"/>
    <property type="match status" value="1"/>
</dbReference>
<accession>A0A6J4Q8U2</accession>
<organism evidence="1">
    <name type="scientific">uncultured Rubrobacteraceae bacterium</name>
    <dbReference type="NCBI Taxonomy" id="349277"/>
    <lineage>
        <taxon>Bacteria</taxon>
        <taxon>Bacillati</taxon>
        <taxon>Actinomycetota</taxon>
        <taxon>Rubrobacteria</taxon>
        <taxon>Rubrobacterales</taxon>
        <taxon>Rubrobacteraceae</taxon>
        <taxon>environmental samples</taxon>
    </lineage>
</organism>
<dbReference type="SUPFAM" id="SSF54427">
    <property type="entry name" value="NTF2-like"/>
    <property type="match status" value="1"/>
</dbReference>
<gene>
    <name evidence="1" type="ORF">AVDCRST_MAG55-2944</name>
</gene>
<dbReference type="EMBL" id="CADCUZ010000148">
    <property type="protein sequence ID" value="CAA9435040.1"/>
    <property type="molecule type" value="Genomic_DNA"/>
</dbReference>
<evidence type="ECO:0008006" key="2">
    <source>
        <dbReference type="Google" id="ProtNLM"/>
    </source>
</evidence>
<dbReference type="GO" id="GO:0030638">
    <property type="term" value="P:polyketide metabolic process"/>
    <property type="evidence" value="ECO:0007669"/>
    <property type="project" value="InterPro"/>
</dbReference>
<sequence length="70" mass="7965">MSAEENQAVIRRLFDEVYNDQNLDVLDELVAEDVVNHAAADEHKHGIEGFRHVIEWTYALAPDARSELST</sequence>
<protein>
    <recommendedName>
        <fullName evidence="2">SnoaL-like domain-containing protein</fullName>
    </recommendedName>
</protein>
<reference evidence="1" key="1">
    <citation type="submission" date="2020-02" db="EMBL/GenBank/DDBJ databases">
        <authorList>
            <person name="Meier V. D."/>
        </authorList>
    </citation>
    <scope>NUCLEOTIDE SEQUENCE</scope>
    <source>
        <strain evidence="1">AVDCRST_MAG55</strain>
    </source>
</reference>
<dbReference type="AlphaFoldDB" id="A0A6J4Q8U2"/>
<dbReference type="InterPro" id="IPR009959">
    <property type="entry name" value="Cyclase_SnoaL-like"/>
</dbReference>
<name>A0A6J4Q8U2_9ACTN</name>
<proteinExistence type="predicted"/>
<dbReference type="Gene3D" id="3.10.450.50">
    <property type="match status" value="1"/>
</dbReference>
<dbReference type="InterPro" id="IPR032710">
    <property type="entry name" value="NTF2-like_dom_sf"/>
</dbReference>
<evidence type="ECO:0000313" key="1">
    <source>
        <dbReference type="EMBL" id="CAA9435040.1"/>
    </source>
</evidence>